<dbReference type="CDD" id="cd10747">
    <property type="entry name" value="DnaJ_C"/>
    <property type="match status" value="1"/>
</dbReference>
<dbReference type="Pfam" id="PF01556">
    <property type="entry name" value="DnaJ_C"/>
    <property type="match status" value="1"/>
</dbReference>
<dbReference type="InterPro" id="IPR008971">
    <property type="entry name" value="HSP40/DnaJ_pept-bd"/>
</dbReference>
<reference evidence="3" key="1">
    <citation type="submission" date="2020-04" db="EMBL/GenBank/DDBJ databases">
        <title>Draft genome resource of the tomato pathogen Pseudocercospora fuligena.</title>
        <authorList>
            <person name="Zaccaron A."/>
        </authorList>
    </citation>
    <scope>NUCLEOTIDE SEQUENCE</scope>
    <source>
        <strain evidence="3">PF001</strain>
    </source>
</reference>
<dbReference type="Proteomes" id="UP000660729">
    <property type="component" value="Unassembled WGS sequence"/>
</dbReference>
<dbReference type="OrthoDB" id="550424at2759"/>
<organism evidence="3 4">
    <name type="scientific">Pseudocercospora fuligena</name>
    <dbReference type="NCBI Taxonomy" id="685502"/>
    <lineage>
        <taxon>Eukaryota</taxon>
        <taxon>Fungi</taxon>
        <taxon>Dikarya</taxon>
        <taxon>Ascomycota</taxon>
        <taxon>Pezizomycotina</taxon>
        <taxon>Dothideomycetes</taxon>
        <taxon>Dothideomycetidae</taxon>
        <taxon>Mycosphaerellales</taxon>
        <taxon>Mycosphaerellaceae</taxon>
        <taxon>Pseudocercospora</taxon>
    </lineage>
</organism>
<dbReference type="FunFam" id="2.60.260.20:FF:000002">
    <property type="entry name" value="Dnaj homolog subfamily b member"/>
    <property type="match status" value="1"/>
</dbReference>
<accession>A0A8H6RMR4</accession>
<dbReference type="Gene3D" id="2.60.260.20">
    <property type="entry name" value="Urease metallochaperone UreE, N-terminal domain"/>
    <property type="match status" value="2"/>
</dbReference>
<dbReference type="GO" id="GO:0051082">
    <property type="term" value="F:unfolded protein binding"/>
    <property type="evidence" value="ECO:0007669"/>
    <property type="project" value="InterPro"/>
</dbReference>
<dbReference type="SUPFAM" id="SSF49493">
    <property type="entry name" value="HSP40/DnaJ peptide-binding domain"/>
    <property type="match status" value="2"/>
</dbReference>
<dbReference type="PANTHER" id="PTHR10622:SF10">
    <property type="entry name" value="HET DOMAIN-CONTAINING PROTEIN"/>
    <property type="match status" value="1"/>
</dbReference>
<gene>
    <name evidence="3" type="ORF">HII31_04886</name>
</gene>
<evidence type="ECO:0000256" key="1">
    <source>
        <dbReference type="ARBA" id="ARBA00023186"/>
    </source>
</evidence>
<comment type="caution">
    <text evidence="3">The sequence shown here is derived from an EMBL/GenBank/DDBJ whole genome shotgun (WGS) entry which is preliminary data.</text>
</comment>
<dbReference type="GO" id="GO:0006457">
    <property type="term" value="P:protein folding"/>
    <property type="evidence" value="ECO:0007669"/>
    <property type="project" value="InterPro"/>
</dbReference>
<proteinExistence type="predicted"/>
<feature type="domain" description="Chaperone DnaJ C-terminal" evidence="2">
    <location>
        <begin position="205"/>
        <end position="361"/>
    </location>
</feature>
<sequence length="363" mass="41029">MKAFEESVWFRRGWTLQELLAPSMVVFLTSEWEVLGHKASTTVQDSLTSSTGSLRPFNGHEIRLPLNHWIARAARIPEDIIADYRKSSSLSIAEKRSWMDHRKTTRVEDSAYCLLGICGIYLPLIYGEREQAFERLEEAIERRNMKTNAQNSNFSTPRSSIATHTTVSDPVEIDSSDGEYSEATVNWPEVKAPVKKRETEYHVVEKPLPLSLEDTFKGTTKKLKVQRKTYDLHTGKTGVEDKILCVPIKRGLRAGSKIKYPGMGDQVEGGFQDLHFISEDKPHPLFVRNNVNDLKHTISITLKEAASGWSRTVSTIDGKQLNVANSGRTASHWTCYYPGQGMPSPNRPTIRGDLIIKVRIESR</sequence>
<evidence type="ECO:0000313" key="4">
    <source>
        <dbReference type="Proteomes" id="UP000660729"/>
    </source>
</evidence>
<keyword evidence="1" id="KW-0143">Chaperone</keyword>
<keyword evidence="4" id="KW-1185">Reference proteome</keyword>
<dbReference type="AlphaFoldDB" id="A0A8H6RMR4"/>
<protein>
    <submittedName>
        <fullName evidence="3">Protein psi1</fullName>
    </submittedName>
</protein>
<dbReference type="InterPro" id="IPR002939">
    <property type="entry name" value="DnaJ_C"/>
</dbReference>
<dbReference type="PANTHER" id="PTHR10622">
    <property type="entry name" value="HET DOMAIN-CONTAINING PROTEIN"/>
    <property type="match status" value="1"/>
</dbReference>
<evidence type="ECO:0000313" key="3">
    <source>
        <dbReference type="EMBL" id="KAF7193817.1"/>
    </source>
</evidence>
<evidence type="ECO:0000259" key="2">
    <source>
        <dbReference type="Pfam" id="PF01556"/>
    </source>
</evidence>
<dbReference type="EMBL" id="JABCIY010000071">
    <property type="protein sequence ID" value="KAF7193817.1"/>
    <property type="molecule type" value="Genomic_DNA"/>
</dbReference>
<name>A0A8H6RMR4_9PEZI</name>